<gene>
    <name evidence="2" type="ORF">C5746_04690</name>
</gene>
<feature type="domain" description="Condensation" evidence="1">
    <location>
        <begin position="2"/>
        <end position="140"/>
    </location>
</feature>
<dbReference type="InterPro" id="IPR001242">
    <property type="entry name" value="Condensation_dom"/>
</dbReference>
<name>A0A2Z5J7S6_STRAR</name>
<reference evidence="2 3" key="1">
    <citation type="journal article" date="2018" name="Front. Microbiol.">
        <title>Genome Sequencing of Streptomyces atratus SCSIOZH16 and Activation Production of Nocardamine via Metabolic Engineering.</title>
        <authorList>
            <person name="Li Y."/>
            <person name="Zhang C."/>
            <person name="Liu C."/>
            <person name="Ju J."/>
            <person name="Ma J."/>
        </authorList>
    </citation>
    <scope>NUCLEOTIDE SEQUENCE [LARGE SCALE GENOMIC DNA]</scope>
    <source>
        <strain evidence="2 3">SCSIO_ZH16</strain>
    </source>
</reference>
<dbReference type="AlphaFoldDB" id="A0A2Z5J7S6"/>
<sequence>MTFVQELIWLEDQKHPDSCRYLENWIHKIKGPIDVYSVHAAPNRTIARHASPRNRLFLFGDEPIRMPLRSAIIPLEVRDGNPEDLQEMLRQTLNHPSDLNELPLLRAFLPRIADDESVPAIALHHTVADCHSLNIFTQEFGRGAVPC</sequence>
<accession>A0A2Z5J7S6</accession>
<dbReference type="Proteomes" id="UP000252698">
    <property type="component" value="Chromosome"/>
</dbReference>
<dbReference type="EMBL" id="CP027306">
    <property type="protein sequence ID" value="AXE76359.1"/>
    <property type="molecule type" value="Genomic_DNA"/>
</dbReference>
<dbReference type="GO" id="GO:0003824">
    <property type="term" value="F:catalytic activity"/>
    <property type="evidence" value="ECO:0007669"/>
    <property type="project" value="InterPro"/>
</dbReference>
<proteinExistence type="predicted"/>
<dbReference type="GO" id="GO:0008610">
    <property type="term" value="P:lipid biosynthetic process"/>
    <property type="evidence" value="ECO:0007669"/>
    <property type="project" value="UniProtKB-ARBA"/>
</dbReference>
<evidence type="ECO:0000259" key="1">
    <source>
        <dbReference type="Pfam" id="PF00668"/>
    </source>
</evidence>
<dbReference type="KEGG" id="sata:C5746_04690"/>
<evidence type="ECO:0000313" key="3">
    <source>
        <dbReference type="Proteomes" id="UP000252698"/>
    </source>
</evidence>
<evidence type="ECO:0000313" key="2">
    <source>
        <dbReference type="EMBL" id="AXE76359.1"/>
    </source>
</evidence>
<dbReference type="Gene3D" id="3.30.559.10">
    <property type="entry name" value="Chloramphenicol acetyltransferase-like domain"/>
    <property type="match status" value="1"/>
</dbReference>
<dbReference type="InterPro" id="IPR023213">
    <property type="entry name" value="CAT-like_dom_sf"/>
</dbReference>
<protein>
    <recommendedName>
        <fullName evidence="1">Condensation domain-containing protein</fullName>
    </recommendedName>
</protein>
<organism evidence="2 3">
    <name type="scientific">Streptomyces atratus</name>
    <dbReference type="NCBI Taxonomy" id="1893"/>
    <lineage>
        <taxon>Bacteria</taxon>
        <taxon>Bacillati</taxon>
        <taxon>Actinomycetota</taxon>
        <taxon>Actinomycetes</taxon>
        <taxon>Kitasatosporales</taxon>
        <taxon>Streptomycetaceae</taxon>
        <taxon>Streptomyces</taxon>
    </lineage>
</organism>
<dbReference type="Pfam" id="PF00668">
    <property type="entry name" value="Condensation"/>
    <property type="match status" value="1"/>
</dbReference>
<dbReference type="SUPFAM" id="SSF52777">
    <property type="entry name" value="CoA-dependent acyltransferases"/>
    <property type="match status" value="1"/>
</dbReference>